<dbReference type="GO" id="GO:0005524">
    <property type="term" value="F:ATP binding"/>
    <property type="evidence" value="ECO:0007669"/>
    <property type="project" value="InterPro"/>
</dbReference>
<dbReference type="GeneID" id="14888816"/>
<sequence>MMTDAAKGISYLHKNGILHRDIKPDNILVLSSDLNDKIIAKLTDFGSARNVNMMMTNMTFTKGIGTPIYMALEILNKEKYKKPADVYSFGVSLFECVTWKEPYPKIRFKFAWDIVDFVVSGKRLKEQFHMKKDIYDIVNDMWCQDVYKRLGINDVVTKLESINY</sequence>
<dbReference type="Gene3D" id="1.10.510.10">
    <property type="entry name" value="Transferase(Phosphotransferase) domain 1"/>
    <property type="match status" value="1"/>
</dbReference>
<dbReference type="RefSeq" id="XP_004256603.1">
    <property type="nucleotide sequence ID" value="XM_004256555.1"/>
</dbReference>
<evidence type="ECO:0000259" key="1">
    <source>
        <dbReference type="PROSITE" id="PS50011"/>
    </source>
</evidence>
<dbReference type="Pfam" id="PF00069">
    <property type="entry name" value="Pkinase"/>
    <property type="match status" value="1"/>
</dbReference>
<accession>A0A0A1U636</accession>
<evidence type="ECO:0000313" key="2">
    <source>
        <dbReference type="EMBL" id="ELP89832.1"/>
    </source>
</evidence>
<keyword evidence="2" id="KW-0418">Kinase</keyword>
<dbReference type="PANTHER" id="PTHR45756">
    <property type="entry name" value="PALMITOYLTRANSFERASE"/>
    <property type="match status" value="1"/>
</dbReference>
<dbReference type="EMBL" id="KB206571">
    <property type="protein sequence ID" value="ELP89832.1"/>
    <property type="molecule type" value="Genomic_DNA"/>
</dbReference>
<dbReference type="Proteomes" id="UP000014680">
    <property type="component" value="Unassembled WGS sequence"/>
</dbReference>
<dbReference type="PANTHER" id="PTHR45756:SF1">
    <property type="entry name" value="PROTEIN KINASE DOMAIN CONTAINING PROTEIN"/>
    <property type="match status" value="1"/>
</dbReference>
<dbReference type="InterPro" id="IPR008271">
    <property type="entry name" value="Ser/Thr_kinase_AS"/>
</dbReference>
<dbReference type="InterPro" id="IPR053215">
    <property type="entry name" value="TKL_Ser/Thr_kinase"/>
</dbReference>
<dbReference type="VEuPathDB" id="AmoebaDB:EIN_198910"/>
<dbReference type="SUPFAM" id="SSF56112">
    <property type="entry name" value="Protein kinase-like (PK-like)"/>
    <property type="match status" value="1"/>
</dbReference>
<dbReference type="KEGG" id="eiv:EIN_198910"/>
<dbReference type="PROSITE" id="PS50011">
    <property type="entry name" value="PROTEIN_KINASE_DOM"/>
    <property type="match status" value="1"/>
</dbReference>
<dbReference type="GO" id="GO:0004672">
    <property type="term" value="F:protein kinase activity"/>
    <property type="evidence" value="ECO:0007669"/>
    <property type="project" value="InterPro"/>
</dbReference>
<proteinExistence type="predicted"/>
<dbReference type="AlphaFoldDB" id="A0A0A1U636"/>
<reference evidence="2 3" key="1">
    <citation type="submission" date="2012-10" db="EMBL/GenBank/DDBJ databases">
        <authorList>
            <person name="Zafar N."/>
            <person name="Inman J."/>
            <person name="Hall N."/>
            <person name="Lorenzi H."/>
            <person name="Caler E."/>
        </authorList>
    </citation>
    <scope>NUCLEOTIDE SEQUENCE [LARGE SCALE GENOMIC DNA]</scope>
    <source>
        <strain evidence="2 3">IP1</strain>
    </source>
</reference>
<dbReference type="SMART" id="SM00220">
    <property type="entry name" value="S_TKc"/>
    <property type="match status" value="1"/>
</dbReference>
<name>A0A0A1U636_ENTIV</name>
<dbReference type="InterPro" id="IPR011009">
    <property type="entry name" value="Kinase-like_dom_sf"/>
</dbReference>
<dbReference type="PROSITE" id="PS00108">
    <property type="entry name" value="PROTEIN_KINASE_ST"/>
    <property type="match status" value="1"/>
</dbReference>
<protein>
    <submittedName>
        <fullName evidence="2">MAP kinase-activated protein kinase, putative</fullName>
    </submittedName>
</protein>
<keyword evidence="3" id="KW-1185">Reference proteome</keyword>
<dbReference type="OrthoDB" id="3256376at2759"/>
<feature type="domain" description="Protein kinase" evidence="1">
    <location>
        <begin position="1"/>
        <end position="164"/>
    </location>
</feature>
<organism evidence="2 3">
    <name type="scientific">Entamoeba invadens IP1</name>
    <dbReference type="NCBI Taxonomy" id="370355"/>
    <lineage>
        <taxon>Eukaryota</taxon>
        <taxon>Amoebozoa</taxon>
        <taxon>Evosea</taxon>
        <taxon>Archamoebae</taxon>
        <taxon>Mastigamoebida</taxon>
        <taxon>Entamoebidae</taxon>
        <taxon>Entamoeba</taxon>
    </lineage>
</organism>
<gene>
    <name evidence="2" type="ORF">EIN_198910</name>
</gene>
<keyword evidence="2" id="KW-0808">Transferase</keyword>
<dbReference type="InterPro" id="IPR000719">
    <property type="entry name" value="Prot_kinase_dom"/>
</dbReference>
<evidence type="ECO:0000313" key="3">
    <source>
        <dbReference type="Proteomes" id="UP000014680"/>
    </source>
</evidence>